<protein>
    <submittedName>
        <fullName evidence="1">Armadillo-like helical-containing protein</fullName>
    </submittedName>
</protein>
<keyword evidence="2" id="KW-1185">Reference proteome</keyword>
<evidence type="ECO:0000313" key="1">
    <source>
        <dbReference type="EMBL" id="KAH7692404.1"/>
    </source>
</evidence>
<proteinExistence type="predicted"/>
<sequence>MVEQSTDHYHALARARALIPTALSCAHSQPTLTTRWSTIISTLQALPPSLSNLSSHPSFSKSPLCLTLLHSISTTLSHLIHLSSSSSSSLGKLHLQSQLHSLNSNLELHLHDCKLLLKTTTISDDEPLTRLQLGDSDSKHRALDELLTSMKANVNSVHAAELSTASVAALACLLTHTMPKIKEKAVSLVCLLAEFDSCESSLSSDHLLKSLIKLAESGSHYCRVKSLMSLQRLSIKPDAAHLVVAHDGVRVLIEMICEHGDDSITLSAATATLKNLSVLPELVRHDIMVITPVMVTILDSPNAEASKQHAAEFLANVTSIHESLKSLVISEGAVRSLLSYLDEPLPQEPAISALRNLVDLVSIESLVSLGLFPRLVRILKDGTQGSKQAAAFTIAKVSSYREVQELVGEFGIMDFLVEMINGKTKGSREAASQAMAGLMSGCHKNCRKIVVKKRNCQSALPGLVQLLDWNTSNRANKYAVACLLCLSRSSKSRRLMIAHGAIGYLKKLTEMGVPGSTQLMERLEKGNLINLFTRSVSL</sequence>
<name>A0ACB7WVH3_DIOAL</name>
<accession>A0ACB7WVH3</accession>
<organism evidence="1 2">
    <name type="scientific">Dioscorea alata</name>
    <name type="common">Purple yam</name>
    <dbReference type="NCBI Taxonomy" id="55571"/>
    <lineage>
        <taxon>Eukaryota</taxon>
        <taxon>Viridiplantae</taxon>
        <taxon>Streptophyta</taxon>
        <taxon>Embryophyta</taxon>
        <taxon>Tracheophyta</taxon>
        <taxon>Spermatophyta</taxon>
        <taxon>Magnoliopsida</taxon>
        <taxon>Liliopsida</taxon>
        <taxon>Dioscoreales</taxon>
        <taxon>Dioscoreaceae</taxon>
        <taxon>Dioscorea</taxon>
    </lineage>
</organism>
<dbReference type="EMBL" id="CM037011">
    <property type="protein sequence ID" value="KAH7692404.1"/>
    <property type="molecule type" value="Genomic_DNA"/>
</dbReference>
<comment type="caution">
    <text evidence="1">The sequence shown here is derived from an EMBL/GenBank/DDBJ whole genome shotgun (WGS) entry which is preliminary data.</text>
</comment>
<gene>
    <name evidence="1" type="ORF">IHE45_01G064800</name>
</gene>
<evidence type="ECO:0000313" key="2">
    <source>
        <dbReference type="Proteomes" id="UP000827976"/>
    </source>
</evidence>
<dbReference type="Proteomes" id="UP000827976">
    <property type="component" value="Chromosome 1"/>
</dbReference>
<reference evidence="2" key="1">
    <citation type="journal article" date="2022" name="Nat. Commun.">
        <title>Chromosome evolution and the genetic basis of agronomically important traits in greater yam.</title>
        <authorList>
            <person name="Bredeson J.V."/>
            <person name="Lyons J.B."/>
            <person name="Oniyinde I.O."/>
            <person name="Okereke N.R."/>
            <person name="Kolade O."/>
            <person name="Nnabue I."/>
            <person name="Nwadili C.O."/>
            <person name="Hribova E."/>
            <person name="Parker M."/>
            <person name="Nwogha J."/>
            <person name="Shu S."/>
            <person name="Carlson J."/>
            <person name="Kariba R."/>
            <person name="Muthemba S."/>
            <person name="Knop K."/>
            <person name="Barton G.J."/>
            <person name="Sherwood A.V."/>
            <person name="Lopez-Montes A."/>
            <person name="Asiedu R."/>
            <person name="Jamnadass R."/>
            <person name="Muchugi A."/>
            <person name="Goodstein D."/>
            <person name="Egesi C.N."/>
            <person name="Featherston J."/>
            <person name="Asfaw A."/>
            <person name="Simpson G.G."/>
            <person name="Dolezel J."/>
            <person name="Hendre P.S."/>
            <person name="Van Deynze A."/>
            <person name="Kumar P.L."/>
            <person name="Obidiegwu J.E."/>
            <person name="Bhattacharjee R."/>
            <person name="Rokhsar D.S."/>
        </authorList>
    </citation>
    <scope>NUCLEOTIDE SEQUENCE [LARGE SCALE GENOMIC DNA]</scope>
    <source>
        <strain evidence="2">cv. TDa95/00328</strain>
    </source>
</reference>